<dbReference type="InterPro" id="IPR025340">
    <property type="entry name" value="DUF4246"/>
</dbReference>
<dbReference type="PANTHER" id="PTHR33119:SF1">
    <property type="entry name" value="FE2OG DIOXYGENASE DOMAIN-CONTAINING PROTEIN"/>
    <property type="match status" value="1"/>
</dbReference>
<proteinExistence type="predicted"/>
<protein>
    <recommendedName>
        <fullName evidence="1">DUF4246 domain-containing protein</fullName>
    </recommendedName>
</protein>
<gene>
    <name evidence="2" type="ORF">TWF718_009731</name>
</gene>
<accession>A0AAN8RBP1</accession>
<organism evidence="2 3">
    <name type="scientific">Orbilia javanica</name>
    <dbReference type="NCBI Taxonomy" id="47235"/>
    <lineage>
        <taxon>Eukaryota</taxon>
        <taxon>Fungi</taxon>
        <taxon>Dikarya</taxon>
        <taxon>Ascomycota</taxon>
        <taxon>Pezizomycotina</taxon>
        <taxon>Orbiliomycetes</taxon>
        <taxon>Orbiliales</taxon>
        <taxon>Orbiliaceae</taxon>
        <taxon>Orbilia</taxon>
    </lineage>
</organism>
<evidence type="ECO:0000313" key="2">
    <source>
        <dbReference type="EMBL" id="KAK6336942.1"/>
    </source>
</evidence>
<feature type="domain" description="DUF4246" evidence="1">
    <location>
        <begin position="93"/>
        <end position="526"/>
    </location>
</feature>
<name>A0AAN8RBP1_9PEZI</name>
<dbReference type="Proteomes" id="UP001313282">
    <property type="component" value="Unassembled WGS sequence"/>
</dbReference>
<evidence type="ECO:0000313" key="3">
    <source>
        <dbReference type="Proteomes" id="UP001313282"/>
    </source>
</evidence>
<keyword evidence="3" id="KW-1185">Reference proteome</keyword>
<dbReference type="EMBL" id="JAVHNR010000007">
    <property type="protein sequence ID" value="KAK6336942.1"/>
    <property type="molecule type" value="Genomic_DNA"/>
</dbReference>
<dbReference type="PANTHER" id="PTHR33119">
    <property type="entry name" value="IFI3P"/>
    <property type="match status" value="1"/>
</dbReference>
<dbReference type="InterPro" id="IPR049192">
    <property type="entry name" value="DUF4246_C"/>
</dbReference>
<comment type="caution">
    <text evidence="2">The sequence shown here is derived from an EMBL/GenBank/DDBJ whole genome shotgun (WGS) entry which is preliminary data.</text>
</comment>
<dbReference type="Pfam" id="PF14033">
    <property type="entry name" value="DUF4246"/>
    <property type="match status" value="1"/>
</dbReference>
<dbReference type="AlphaFoldDB" id="A0AAN8RBP1"/>
<evidence type="ECO:0000259" key="1">
    <source>
        <dbReference type="Pfam" id="PF14033"/>
    </source>
</evidence>
<sequence length="603" mass="69552">MAFEFTSMEEVFRTIAGDHIDRGLYPHPTEDLGAALLYREQYLRKFSASIREETDWVEKITDRSFIVNKLREAAAVDGVNSISGKPVYVWDKEDIDFVYQELIRKYKPYVEECKGVGIQPGIDGVWRIDGFADEKLRGDLIKAAATLENGPCKMWHPESNQQLLDLVHPSMWPIIYGRTRTISGEVVQAPEIPEHYSFPQAGYSYSEKFCWLPSEFEISREGKTRIASYINNLALPEQAQIFYPILEEIFSKFVPIFNHVLADLRREIQTLRRVERLSHKEIKKFGYKKSIPEEASTNTLTKLLTQFEKGETLTADVSHEVQLSHTILKRLTISNLFHNHKPMKIVSRGKLTESTWEPPARNVLEHVKLEGSTARVIVKMATIILTPEKPKWSGSRWHVEALKNERIVATGIYYYDQENITPSALGFRRAMGPIRLRSDNDLELSEMYNTQVDEGNPISQEIGKIATKQNRAIVFPNIFQHRVEPFELEDKTKNGYRRILAFFLCDPSREHKIPTTKTIPPQQPDVQDSIVQTLCKTGAGRLPVELFQLIIKDLPPAISRGEAARYKKEMMDERTKSCEDSQAFTNWRAERDMRIQRLLQYSD</sequence>
<reference evidence="2 3" key="1">
    <citation type="submission" date="2019-10" db="EMBL/GenBank/DDBJ databases">
        <authorList>
            <person name="Palmer J.M."/>
        </authorList>
    </citation>
    <scope>NUCLEOTIDE SEQUENCE [LARGE SCALE GENOMIC DNA]</scope>
    <source>
        <strain evidence="2 3">TWF718</strain>
    </source>
</reference>